<dbReference type="InterPro" id="IPR037045">
    <property type="entry name" value="S8pro/Inhibitor_I9_sf"/>
</dbReference>
<dbReference type="CDD" id="cd02120">
    <property type="entry name" value="PA_subtilisin_like"/>
    <property type="match status" value="1"/>
</dbReference>
<dbReference type="Gene3D" id="3.50.30.30">
    <property type="match status" value="1"/>
</dbReference>
<dbReference type="GO" id="GO:0006508">
    <property type="term" value="P:proteolysis"/>
    <property type="evidence" value="ECO:0007669"/>
    <property type="project" value="UniProtKB-KW"/>
</dbReference>
<keyword evidence="2 7" id="KW-0645">Protease</keyword>
<dbReference type="Gene3D" id="3.30.70.80">
    <property type="entry name" value="Peptidase S8 propeptide/proteinase inhibitor I9"/>
    <property type="match status" value="1"/>
</dbReference>
<dbReference type="InterPro" id="IPR023828">
    <property type="entry name" value="Peptidase_S8_Ser-AS"/>
</dbReference>
<dbReference type="PIR" id="T14845">
    <property type="entry name" value="T14845"/>
</dbReference>
<dbReference type="InterPro" id="IPR034197">
    <property type="entry name" value="Peptidases_S8_3"/>
</dbReference>
<keyword evidence="4 7" id="KW-0378">Hydrolase</keyword>
<dbReference type="FunFam" id="3.30.70.80:FF:000002">
    <property type="entry name" value="Subtilisin-like protease SBT5.3"/>
    <property type="match status" value="1"/>
</dbReference>
<evidence type="ECO:0000256" key="2">
    <source>
        <dbReference type="ARBA" id="ARBA00022670"/>
    </source>
</evidence>
<dbReference type="Gene3D" id="2.60.40.2310">
    <property type="match status" value="1"/>
</dbReference>
<dbReference type="CDD" id="cd04852">
    <property type="entry name" value="Peptidases_S8_3"/>
    <property type="match status" value="1"/>
</dbReference>
<dbReference type="AlphaFoldDB" id="Q40764"/>
<evidence type="ECO:0000256" key="6">
    <source>
        <dbReference type="PIRSR" id="PIRSR615500-1"/>
    </source>
</evidence>
<dbReference type="PRINTS" id="PR00723">
    <property type="entry name" value="SUBTILISIN"/>
</dbReference>
<name>Q40764_PICAB</name>
<protein>
    <submittedName>
        <fullName evidence="12">Subtilisin-like protein</fullName>
    </submittedName>
</protein>
<evidence type="ECO:0000256" key="5">
    <source>
        <dbReference type="ARBA" id="ARBA00022825"/>
    </source>
</evidence>
<dbReference type="InterPro" id="IPR041469">
    <property type="entry name" value="Subtilisin-like_FN3"/>
</dbReference>
<evidence type="ECO:0000256" key="1">
    <source>
        <dbReference type="ARBA" id="ARBA00011073"/>
    </source>
</evidence>
<dbReference type="PROSITE" id="PS00138">
    <property type="entry name" value="SUBTILASE_SER"/>
    <property type="match status" value="1"/>
</dbReference>
<feature type="active site" description="Charge relay system" evidence="6 7">
    <location>
        <position position="219"/>
    </location>
</feature>
<evidence type="ECO:0000313" key="12">
    <source>
        <dbReference type="EMBL" id="BAA13135.1"/>
    </source>
</evidence>
<dbReference type="InterPro" id="IPR036852">
    <property type="entry name" value="Peptidase_S8/S53_dom_sf"/>
</dbReference>
<evidence type="ECO:0000259" key="10">
    <source>
        <dbReference type="Pfam" id="PF05922"/>
    </source>
</evidence>
<dbReference type="GO" id="GO:0004252">
    <property type="term" value="F:serine-type endopeptidase activity"/>
    <property type="evidence" value="ECO:0007669"/>
    <property type="project" value="UniProtKB-UniRule"/>
</dbReference>
<dbReference type="MEROPS" id="S08.104"/>
<proteinExistence type="evidence at transcript level"/>
<dbReference type="InterPro" id="IPR000209">
    <property type="entry name" value="Peptidase_S8/S53_dom"/>
</dbReference>
<comment type="similarity">
    <text evidence="1 7">Belongs to the peptidase S8 family.</text>
</comment>
<feature type="chain" id="PRO_5004231625" evidence="8">
    <location>
        <begin position="24"/>
        <end position="779"/>
    </location>
</feature>
<evidence type="ECO:0000256" key="3">
    <source>
        <dbReference type="ARBA" id="ARBA00022729"/>
    </source>
</evidence>
<keyword evidence="3 8" id="KW-0732">Signal</keyword>
<evidence type="ECO:0000259" key="9">
    <source>
        <dbReference type="Pfam" id="PF00082"/>
    </source>
</evidence>
<reference evidence="12" key="1">
    <citation type="journal article" date="1997" name="Physiol. Plantarum">
        <title>A spruce gene, af70, constitutively expressed in somatic embryos and induced by ABA and low temperature in seedlings.</title>
        <authorList>
            <person name="Sabala I."/>
            <person name="Franzen H."/>
            <person name="von Arnold S."/>
        </authorList>
    </citation>
    <scope>NUCLEOTIDE SEQUENCE</scope>
    <source>
        <tissue evidence="12">Embryogenic suspension cultures</tissue>
    </source>
</reference>
<dbReference type="PANTHER" id="PTHR10795">
    <property type="entry name" value="PROPROTEIN CONVERTASE SUBTILISIN/KEXIN"/>
    <property type="match status" value="1"/>
</dbReference>
<sequence>MMGLKLYFALVFLCSLLFGPVIAEDGKVHIVYMGSLSHNNREDLVTSHLEVLSSVLESPRHAKQSLVRSYTYAFNGFAAVLSKEQATTLVGKPGVLSVFPDTVLNLHTTHSWDYLEKDLSMPGFSYRKPKSSGTDIILGFLDTGIWPEAASFSDKGMGPVPSRWKGACVKGENFNVSNCNRKIIGARYYSGGEDDDLKKNSKPKSIWPESRTARDYQGHGTYTAATAAGSFVDNANYNGLANGTARGGSASSSTRIAMYRVCGLDYGCPGVQILAAFDDAVKDGVDIVSISIGVRSSNQADFVKDAIAIGAFHATQKGILVVSSAGNEGPDSQTVVNAAPWIFTVGATSIDREFLSNVVLGNGKIIKGKGITMSNLSHSAVHPLVYAGSIPDKSSYPVAASNCLLDSLDASKAKGNVVVCIANDTAASRYIMKLAVQDAGGIGMVVVEDIQIFEAFDYGTFPATAVSKTSATEIFSYIKSNRNPVATITLTEVVTNYIPAPVIASFSSRGPGGLTQNILKPDISAPGVNIIAAWNPPNQSDEDTVVSEMTPSTFNMMSGTSVAVPHVTGAAAFVKSINPTWSSSAIRSALMTTAIVRNNMGKLLTNESDIPGTPFDFGAGVVNPIGALQPGLVYETSIDDYFHFLCNYGLDSENIKIIAANESYKCPSGVNADLISNMNYPSIAISKLGIKNGSTTISRSVTNFVPEQAPTYKVTIDAPPGLNVKVSPEILHFSKTSKKLSFNVVFTPTNVATKGYAFGTLVWSDGKHNVRSPFAVNMV</sequence>
<feature type="domain" description="Subtilisin-like protease fibronectin type-III" evidence="11">
    <location>
        <begin position="677"/>
        <end position="776"/>
    </location>
</feature>
<dbReference type="EMBL" id="D86598">
    <property type="protein sequence ID" value="BAA13135.1"/>
    <property type="molecule type" value="mRNA"/>
</dbReference>
<organism evidence="12">
    <name type="scientific">Picea abies</name>
    <name type="common">Norway spruce</name>
    <name type="synonym">Picea excelsa</name>
    <dbReference type="NCBI Taxonomy" id="3329"/>
    <lineage>
        <taxon>Eukaryota</taxon>
        <taxon>Viridiplantae</taxon>
        <taxon>Streptophyta</taxon>
        <taxon>Embryophyta</taxon>
        <taxon>Tracheophyta</taxon>
        <taxon>Spermatophyta</taxon>
        <taxon>Pinopsida</taxon>
        <taxon>Pinidae</taxon>
        <taxon>Conifers I</taxon>
        <taxon>Pinales</taxon>
        <taxon>Pinaceae</taxon>
        <taxon>Picea</taxon>
    </lineage>
</organism>
<dbReference type="InterPro" id="IPR015500">
    <property type="entry name" value="Peptidase_S8_subtilisin-rel"/>
</dbReference>
<dbReference type="InterPro" id="IPR010259">
    <property type="entry name" value="S8pro/Inhibitor_I9"/>
</dbReference>
<dbReference type="Pfam" id="PF00082">
    <property type="entry name" value="Peptidase_S8"/>
    <property type="match status" value="1"/>
</dbReference>
<dbReference type="Pfam" id="PF17766">
    <property type="entry name" value="fn3_6"/>
    <property type="match status" value="1"/>
</dbReference>
<feature type="signal peptide" evidence="8">
    <location>
        <begin position="1"/>
        <end position="23"/>
    </location>
</feature>
<dbReference type="InterPro" id="IPR045051">
    <property type="entry name" value="SBT"/>
</dbReference>
<dbReference type="PROSITE" id="PS51892">
    <property type="entry name" value="SUBTILASE"/>
    <property type="match status" value="1"/>
</dbReference>
<keyword evidence="5 7" id="KW-0720">Serine protease</keyword>
<accession>Q40764</accession>
<dbReference type="FunFam" id="3.40.50.200:FF:000006">
    <property type="entry name" value="Subtilisin-like protease SBT1.5"/>
    <property type="match status" value="1"/>
</dbReference>
<dbReference type="Pfam" id="PF05922">
    <property type="entry name" value="Inhibitor_I9"/>
    <property type="match status" value="1"/>
</dbReference>
<feature type="active site" description="Charge relay system" evidence="6 7">
    <location>
        <position position="561"/>
    </location>
</feature>
<dbReference type="SUPFAM" id="SSF52743">
    <property type="entry name" value="Subtilisin-like"/>
    <property type="match status" value="1"/>
</dbReference>
<evidence type="ECO:0000256" key="8">
    <source>
        <dbReference type="SAM" id="SignalP"/>
    </source>
</evidence>
<gene>
    <name evidence="12" type="primary">af70</name>
</gene>
<evidence type="ECO:0000259" key="11">
    <source>
        <dbReference type="Pfam" id="PF17766"/>
    </source>
</evidence>
<feature type="active site" description="Charge relay system" evidence="6 7">
    <location>
        <position position="142"/>
    </location>
</feature>
<feature type="domain" description="Peptidase S8/S53" evidence="9">
    <location>
        <begin position="133"/>
        <end position="620"/>
    </location>
</feature>
<feature type="domain" description="Inhibitor I9" evidence="10">
    <location>
        <begin position="28"/>
        <end position="107"/>
    </location>
</feature>
<evidence type="ECO:0000256" key="7">
    <source>
        <dbReference type="PROSITE-ProRule" id="PRU01240"/>
    </source>
</evidence>
<dbReference type="Gene3D" id="3.40.50.200">
    <property type="entry name" value="Peptidase S8/S53 domain"/>
    <property type="match status" value="1"/>
</dbReference>
<evidence type="ECO:0000256" key="4">
    <source>
        <dbReference type="ARBA" id="ARBA00022801"/>
    </source>
</evidence>